<dbReference type="InterPro" id="IPR045246">
    <property type="entry name" value="Piwi_ago-like"/>
</dbReference>
<dbReference type="SMART" id="SM00950">
    <property type="entry name" value="Piwi"/>
    <property type="match status" value="1"/>
</dbReference>
<dbReference type="Pfam" id="PF08699">
    <property type="entry name" value="ArgoL1"/>
    <property type="match status" value="1"/>
</dbReference>
<dbReference type="GeneID" id="98178130"/>
<dbReference type="InterPro" id="IPR036397">
    <property type="entry name" value="RNaseH_sf"/>
</dbReference>
<dbReference type="InterPro" id="IPR036085">
    <property type="entry name" value="PAZ_dom_sf"/>
</dbReference>
<dbReference type="Pfam" id="PF02170">
    <property type="entry name" value="PAZ"/>
    <property type="match status" value="1"/>
</dbReference>
<feature type="domain" description="PAZ" evidence="2">
    <location>
        <begin position="327"/>
        <end position="444"/>
    </location>
</feature>
<dbReference type="InterPro" id="IPR014811">
    <property type="entry name" value="ArgoL1"/>
</dbReference>
<dbReference type="InterPro" id="IPR032474">
    <property type="entry name" value="Argonaute_N"/>
</dbReference>
<accession>A0ABQ0GHE7</accession>
<dbReference type="RefSeq" id="XP_070918908.1">
    <property type="nucleotide sequence ID" value="XM_071062807.1"/>
</dbReference>
<dbReference type="Pfam" id="PF16486">
    <property type="entry name" value="ArgoN"/>
    <property type="match status" value="1"/>
</dbReference>
<feature type="compositionally biased region" description="Basic and acidic residues" evidence="1">
    <location>
        <begin position="370"/>
        <end position="393"/>
    </location>
</feature>
<evidence type="ECO:0000256" key="1">
    <source>
        <dbReference type="SAM" id="MobiDB-lite"/>
    </source>
</evidence>
<dbReference type="CDD" id="cd04657">
    <property type="entry name" value="Piwi_ago-like"/>
    <property type="match status" value="1"/>
</dbReference>
<dbReference type="SMART" id="SM01163">
    <property type="entry name" value="DUF1785"/>
    <property type="match status" value="1"/>
</dbReference>
<gene>
    <name evidence="4" type="ORF">MFIFM68171_07387</name>
</gene>
<sequence>MSRNRVFPGSGRRGGHGRANGAKVFSQQDGRVPPPDEAVVRSENTLQAGKDAPHARELLLEHVFPRRPGYGTAGTPIVLWANYVEMAVSPDLRLHRYDISVSPSVFGRKLTQVIRLLLQAPELGAFRHDVVSDFRSTLLSRRRFVEDDLSITFPYREEGHDEPKKDAREYDVRLRYTATLSAAELTEYLTSTDLRAHYDDKLPMMQALNIFLNHYSKSTGNLITINSSKTFSLDQSSATTDLGAGLTAIRGFFASVRVACCRVLVNVNVSNAAFYQEGSLSELILRFDAKLRNKSGIDAFLKRLRVKTTHLPERRNKTGEVIHRARTVLGLATTNDGKELDHPPRVRQFGAGPMHVEFWLGSPARTGSSRTDKVGQEKREKKASGASGLRDDPTPSTSGRYVSVYDYFWETYGLPIANTDIPVVNIGTREMPTYLPPEFCFVFAGQKATSKLDHAQTQKMLRFATRKPCENATSIIRDGLRTVGLDSQTNTLLGEFGLSVSPRLITVTGRVLPAPRVIYNQGKQAQMRSGAWNMVDVKFNAAGSLERWSYLMVSLPGHRDAFDQESQVNDIIQRFGGALSATGITVQLPLRGQRLALKGPDDAQLDQRLQAAAKKLDLLLIILPEHNTRIYDRIKRCCDKEFGIHTVCVIGHKLKTGQDQYFANIALKLNLKLGGNNQLVDSARLGIISEDNTMVVGIDVTHPSPASSRDAPSIAGMVASIDKSLGQWPGVLRAQAARQEMVSDLTDMLKSRLRLWKDAGKHQALPENILVYRDGVSEGQYQTVIDEELPLLRNACEEMYPVVDQRRGIPRLTVIIVGKRHHTRFYPTQAADADPSSNPKPGTVVDRGVTDPRSWEFFLQSHAAIHGTARPARYVVVLDEIFLAHCKAGTPPFRAVADRLQDLTQSMCYIYGRATKAVSICTPAYYATILCKRARCYLSRVFDPSLVSASPSIASSTEETAVRNEEVKIHPRLRDSMFYI</sequence>
<reference evidence="4 5" key="1">
    <citation type="submission" date="2024-09" db="EMBL/GenBank/DDBJ databases">
        <title>Itraconazole resistance in Madurella fahalii resulting from another homologue of gene encoding cytochrome P450 14-alpha sterol demethylase (CYP51).</title>
        <authorList>
            <person name="Yoshioka I."/>
            <person name="Fahal A.H."/>
            <person name="Kaneko S."/>
            <person name="Yaguchi T."/>
        </authorList>
    </citation>
    <scope>NUCLEOTIDE SEQUENCE [LARGE SCALE GENOMIC DNA]</scope>
    <source>
        <strain evidence="4 5">IFM 68171</strain>
    </source>
</reference>
<dbReference type="InterPro" id="IPR003165">
    <property type="entry name" value="Piwi"/>
</dbReference>
<feature type="region of interest" description="Disordered" evidence="1">
    <location>
        <begin position="1"/>
        <end position="35"/>
    </location>
</feature>
<dbReference type="Pfam" id="PF02171">
    <property type="entry name" value="Piwi"/>
    <property type="match status" value="1"/>
</dbReference>
<name>A0ABQ0GHE7_9PEZI</name>
<evidence type="ECO:0000259" key="2">
    <source>
        <dbReference type="PROSITE" id="PS50821"/>
    </source>
</evidence>
<protein>
    <submittedName>
        <fullName evidence="4">Rna interference and gene silencing protein</fullName>
    </submittedName>
</protein>
<evidence type="ECO:0000259" key="3">
    <source>
        <dbReference type="PROSITE" id="PS50822"/>
    </source>
</evidence>
<dbReference type="Gene3D" id="3.30.420.10">
    <property type="entry name" value="Ribonuclease H-like superfamily/Ribonuclease H"/>
    <property type="match status" value="1"/>
</dbReference>
<feature type="region of interest" description="Disordered" evidence="1">
    <location>
        <begin position="361"/>
        <end position="395"/>
    </location>
</feature>
<dbReference type="InterPro" id="IPR032472">
    <property type="entry name" value="ArgoL2"/>
</dbReference>
<dbReference type="Proteomes" id="UP001628179">
    <property type="component" value="Unassembled WGS sequence"/>
</dbReference>
<organism evidence="4 5">
    <name type="scientific">Madurella fahalii</name>
    <dbReference type="NCBI Taxonomy" id="1157608"/>
    <lineage>
        <taxon>Eukaryota</taxon>
        <taxon>Fungi</taxon>
        <taxon>Dikarya</taxon>
        <taxon>Ascomycota</taxon>
        <taxon>Pezizomycotina</taxon>
        <taxon>Sordariomycetes</taxon>
        <taxon>Sordariomycetidae</taxon>
        <taxon>Sordariales</taxon>
        <taxon>Sordariales incertae sedis</taxon>
        <taxon>Madurella</taxon>
    </lineage>
</organism>
<dbReference type="PANTHER" id="PTHR22891">
    <property type="entry name" value="EUKARYOTIC TRANSLATION INITIATION FACTOR 2C"/>
    <property type="match status" value="1"/>
</dbReference>
<dbReference type="InterPro" id="IPR003100">
    <property type="entry name" value="PAZ_dom"/>
</dbReference>
<evidence type="ECO:0000313" key="5">
    <source>
        <dbReference type="Proteomes" id="UP001628179"/>
    </source>
</evidence>
<dbReference type="InterPro" id="IPR012337">
    <property type="entry name" value="RNaseH-like_sf"/>
</dbReference>
<dbReference type="CDD" id="cd02846">
    <property type="entry name" value="PAZ_argonaute_like"/>
    <property type="match status" value="1"/>
</dbReference>
<dbReference type="Gene3D" id="2.170.260.10">
    <property type="entry name" value="paz domain"/>
    <property type="match status" value="1"/>
</dbReference>
<comment type="caution">
    <text evidence="4">The sequence shown here is derived from an EMBL/GenBank/DDBJ whole genome shotgun (WGS) entry which is preliminary data.</text>
</comment>
<feature type="domain" description="Piwi" evidence="3">
    <location>
        <begin position="618"/>
        <end position="939"/>
    </location>
</feature>
<dbReference type="SUPFAM" id="SSF53098">
    <property type="entry name" value="Ribonuclease H-like"/>
    <property type="match status" value="1"/>
</dbReference>
<evidence type="ECO:0000313" key="4">
    <source>
        <dbReference type="EMBL" id="GAB1317177.1"/>
    </source>
</evidence>
<keyword evidence="5" id="KW-1185">Reference proteome</keyword>
<proteinExistence type="predicted"/>
<dbReference type="Gene3D" id="3.40.50.2300">
    <property type="match status" value="1"/>
</dbReference>
<dbReference type="PROSITE" id="PS50822">
    <property type="entry name" value="PIWI"/>
    <property type="match status" value="1"/>
</dbReference>
<dbReference type="PROSITE" id="PS50821">
    <property type="entry name" value="PAZ"/>
    <property type="match status" value="1"/>
</dbReference>
<dbReference type="Pfam" id="PF16488">
    <property type="entry name" value="ArgoL2"/>
    <property type="match status" value="1"/>
</dbReference>
<dbReference type="EMBL" id="BAAFSV010000004">
    <property type="protein sequence ID" value="GAB1317177.1"/>
    <property type="molecule type" value="Genomic_DNA"/>
</dbReference>
<dbReference type="SUPFAM" id="SSF101690">
    <property type="entry name" value="PAZ domain"/>
    <property type="match status" value="1"/>
</dbReference>